<proteinExistence type="predicted"/>
<dbReference type="EMBL" id="CAJSLV010000092">
    <property type="protein sequence ID" value="CAG6397817.1"/>
    <property type="molecule type" value="Genomic_DNA"/>
</dbReference>
<evidence type="ECO:0000313" key="3">
    <source>
        <dbReference type="Proteomes" id="UP001152519"/>
    </source>
</evidence>
<reference evidence="2" key="1">
    <citation type="submission" date="2021-05" db="EMBL/GenBank/DDBJ databases">
        <authorList>
            <person name="Arsene-Ploetze F."/>
        </authorList>
    </citation>
    <scope>NUCLEOTIDE SEQUENCE</scope>
    <source>
        <strain evidence="2">DSM 42138</strain>
    </source>
</reference>
<protein>
    <submittedName>
        <fullName evidence="2">Uncharacterized protein</fullName>
    </submittedName>
</protein>
<sequence length="72" mass="7829">MPRLASKSQVSGMTAVVPFRNRADNRSKPDERRLILSHDKASCAQASPAYQPLQGSGHAGPQALRHERPGHT</sequence>
<feature type="region of interest" description="Disordered" evidence="1">
    <location>
        <begin position="1"/>
        <end position="72"/>
    </location>
</feature>
<evidence type="ECO:0000256" key="1">
    <source>
        <dbReference type="SAM" id="MobiDB-lite"/>
    </source>
</evidence>
<organism evidence="2 3">
    <name type="scientific">Actinacidiphila cocklensis</name>
    <dbReference type="NCBI Taxonomy" id="887465"/>
    <lineage>
        <taxon>Bacteria</taxon>
        <taxon>Bacillati</taxon>
        <taxon>Actinomycetota</taxon>
        <taxon>Actinomycetes</taxon>
        <taxon>Kitasatosporales</taxon>
        <taxon>Streptomycetaceae</taxon>
        <taxon>Actinacidiphila</taxon>
    </lineage>
</organism>
<name>A0A9W4DXI6_9ACTN</name>
<dbReference type="AlphaFoldDB" id="A0A9W4DXI6"/>
<keyword evidence="3" id="KW-1185">Reference proteome</keyword>
<evidence type="ECO:0000313" key="2">
    <source>
        <dbReference type="EMBL" id="CAG6397817.1"/>
    </source>
</evidence>
<feature type="compositionally biased region" description="Basic and acidic residues" evidence="1">
    <location>
        <begin position="21"/>
        <end position="41"/>
    </location>
</feature>
<gene>
    <name evidence="2" type="ORF">SCOCK_60150</name>
</gene>
<comment type="caution">
    <text evidence="2">The sequence shown here is derived from an EMBL/GenBank/DDBJ whole genome shotgun (WGS) entry which is preliminary data.</text>
</comment>
<accession>A0A9W4DXI6</accession>
<feature type="compositionally biased region" description="Polar residues" evidence="1">
    <location>
        <begin position="1"/>
        <end position="12"/>
    </location>
</feature>
<dbReference type="Proteomes" id="UP001152519">
    <property type="component" value="Unassembled WGS sequence"/>
</dbReference>